<organism evidence="1">
    <name type="scientific">Catovirus CTV1</name>
    <dbReference type="NCBI Taxonomy" id="1977631"/>
    <lineage>
        <taxon>Viruses</taxon>
        <taxon>Varidnaviria</taxon>
        <taxon>Bamfordvirae</taxon>
        <taxon>Nucleocytoviricota</taxon>
        <taxon>Megaviricetes</taxon>
        <taxon>Imitervirales</taxon>
        <taxon>Mimiviridae</taxon>
        <taxon>Klosneuvirinae</taxon>
        <taxon>Catovirus</taxon>
    </lineage>
</organism>
<gene>
    <name evidence="1" type="ORF">Catovirus_1_83</name>
</gene>
<dbReference type="EMBL" id="KY684083">
    <property type="protein sequence ID" value="ARF08033.1"/>
    <property type="molecule type" value="Genomic_DNA"/>
</dbReference>
<proteinExistence type="predicted"/>
<reference evidence="1" key="1">
    <citation type="journal article" date="2017" name="Science">
        <title>Giant viruses with an expanded complement of translation system components.</title>
        <authorList>
            <person name="Schulz F."/>
            <person name="Yutin N."/>
            <person name="Ivanova N.N."/>
            <person name="Ortega D.R."/>
            <person name="Lee T.K."/>
            <person name="Vierheilig J."/>
            <person name="Daims H."/>
            <person name="Horn M."/>
            <person name="Wagner M."/>
            <person name="Jensen G.J."/>
            <person name="Kyrpides N.C."/>
            <person name="Koonin E.V."/>
            <person name="Woyke T."/>
        </authorList>
    </citation>
    <scope>NUCLEOTIDE SEQUENCE</scope>
    <source>
        <strain evidence="1">CTV1</strain>
    </source>
</reference>
<accession>A0A1V0S8J8</accession>
<name>A0A1V0S8J8_9VIRU</name>
<evidence type="ECO:0000313" key="1">
    <source>
        <dbReference type="EMBL" id="ARF08033.1"/>
    </source>
</evidence>
<protein>
    <submittedName>
        <fullName evidence="1">Uncharacterized protein</fullName>
    </submittedName>
</protein>
<sequence>MIKGAGIWVFGTHNDHNELRHVVYLFQDNCGSFNVLAGKREKKDLLKNVKPSEYKDEIEYKNTAIREAFEESCGMFKFDVNSLNSVCSVNMKCKNGLYVMYSIFLDNIIDVKIYYNNKNIIIKKYLEEKDYLKNNKKSKKNNRYTKFLETVNISAFYLDDFKNKKIDSLRNTNGKLCKIAKRAVEAITSFMEYDVYYMNRKTVQLSIDSENNPYYAVVNQNNVDNIDINIDNIRNYIDQ</sequence>